<protein>
    <recommendedName>
        <fullName evidence="4">Metal-binding integral membrane protein</fullName>
    </recommendedName>
</protein>
<dbReference type="InterPro" id="IPR018688">
    <property type="entry name" value="PpoB2-like"/>
</dbReference>
<comment type="caution">
    <text evidence="2">The sequence shown here is derived from an EMBL/GenBank/DDBJ whole genome shotgun (WGS) entry which is preliminary data.</text>
</comment>
<feature type="transmembrane region" description="Helical" evidence="1">
    <location>
        <begin position="12"/>
        <end position="30"/>
    </location>
</feature>
<dbReference type="Pfam" id="PF09948">
    <property type="entry name" value="PpoB2"/>
    <property type="match status" value="1"/>
</dbReference>
<name>A0A1A2Y819_MYCSD</name>
<dbReference type="Proteomes" id="UP000093943">
    <property type="component" value="Unassembled WGS sequence"/>
</dbReference>
<proteinExistence type="predicted"/>
<accession>A0A1A2Y819</accession>
<feature type="transmembrane region" description="Helical" evidence="1">
    <location>
        <begin position="233"/>
        <end position="255"/>
    </location>
</feature>
<evidence type="ECO:0008006" key="4">
    <source>
        <dbReference type="Google" id="ProtNLM"/>
    </source>
</evidence>
<dbReference type="EMBL" id="LZKG01000024">
    <property type="protein sequence ID" value="OBI33226.1"/>
    <property type="molecule type" value="Genomic_DNA"/>
</dbReference>
<keyword evidence="1" id="KW-0472">Membrane</keyword>
<feature type="transmembrane region" description="Helical" evidence="1">
    <location>
        <begin position="187"/>
        <end position="213"/>
    </location>
</feature>
<organism evidence="2 3">
    <name type="scientific">Mycolicibacter sinensis (strain JDM601)</name>
    <name type="common">Mycobacterium sinense</name>
    <dbReference type="NCBI Taxonomy" id="875328"/>
    <lineage>
        <taxon>Bacteria</taxon>
        <taxon>Bacillati</taxon>
        <taxon>Actinomycetota</taxon>
        <taxon>Actinomycetes</taxon>
        <taxon>Mycobacteriales</taxon>
        <taxon>Mycobacteriaceae</taxon>
        <taxon>Mycolicibacter</taxon>
    </lineage>
</organism>
<evidence type="ECO:0000313" key="2">
    <source>
        <dbReference type="EMBL" id="OBI33226.1"/>
    </source>
</evidence>
<sequence>MNSTEMREWSWTDAWLPAALLGVAGVGWWWSVVSMTGDAMSMDTEPGMPMETAPMMSFAGFLIAWVAMMAAMMLPAVLPVVRAYARAATGSAAPAIVFVAGYLALWSATGIPAFWAWSHLNGPLAHGSPWVGRLAGAIALAAGIYQLTPLKAACLRHCYWPLSVSPPCGKYHDSPARALRAGGRYGVFCLGSCWMLFVVMIAFGTMQLAWMLALSVVIWLERVASFGDWLTRVTGAVLVILGVVLLVHPALVINLV</sequence>
<keyword evidence="1" id="KW-1133">Transmembrane helix</keyword>
<feature type="transmembrane region" description="Helical" evidence="1">
    <location>
        <begin position="130"/>
        <end position="147"/>
    </location>
</feature>
<feature type="transmembrane region" description="Helical" evidence="1">
    <location>
        <begin position="93"/>
        <end position="118"/>
    </location>
</feature>
<dbReference type="AlphaFoldDB" id="A0A1A2Y819"/>
<gene>
    <name evidence="2" type="ORF">A5710_01895</name>
</gene>
<reference evidence="3" key="1">
    <citation type="submission" date="2016-06" db="EMBL/GenBank/DDBJ databases">
        <authorList>
            <person name="Sutton G."/>
            <person name="Brinkac L."/>
            <person name="Sanka R."/>
            <person name="Adams M."/>
            <person name="Lau E."/>
            <person name="Sam S."/>
            <person name="Sreng N."/>
            <person name="Him V."/>
            <person name="Kerleguer A."/>
            <person name="Cheng S."/>
        </authorList>
    </citation>
    <scope>NUCLEOTIDE SEQUENCE [LARGE SCALE GENOMIC DNA]</scope>
    <source>
        <strain evidence="3">E1876</strain>
    </source>
</reference>
<evidence type="ECO:0000256" key="1">
    <source>
        <dbReference type="SAM" id="Phobius"/>
    </source>
</evidence>
<evidence type="ECO:0000313" key="3">
    <source>
        <dbReference type="Proteomes" id="UP000093943"/>
    </source>
</evidence>
<keyword evidence="1" id="KW-0812">Transmembrane</keyword>
<feature type="transmembrane region" description="Helical" evidence="1">
    <location>
        <begin position="58"/>
        <end position="81"/>
    </location>
</feature>